<dbReference type="PANTHER" id="PTHR10887:SF495">
    <property type="entry name" value="HELICASE SENATAXIN ISOFORM X1-RELATED"/>
    <property type="match status" value="1"/>
</dbReference>
<dbReference type="Pfam" id="PF13086">
    <property type="entry name" value="AAA_11"/>
    <property type="match status" value="1"/>
</dbReference>
<dbReference type="InterPro" id="IPR045055">
    <property type="entry name" value="DNA2/NAM7-like"/>
</dbReference>
<dbReference type="PANTHER" id="PTHR10887">
    <property type="entry name" value="DNA2/NAM7 HELICASE FAMILY"/>
    <property type="match status" value="1"/>
</dbReference>
<dbReference type="EMBL" id="PKPP01024605">
    <property type="protein sequence ID" value="PWA33929.1"/>
    <property type="molecule type" value="Genomic_DNA"/>
</dbReference>
<keyword evidence="2" id="KW-0547">Nucleotide-binding</keyword>
<dbReference type="OrthoDB" id="6513042at2759"/>
<sequence>MVNMSVASFKQLTSKLMKIQAQRDMNRFQFLISLEAFDVLVVDEAAQVNEAGVLLALSVEATRYVLVWDPKQLPATLMCQKAKQLGYDRSLFERLKLGDSEAIRKLGDKPYYKCLKPYPLYNVVNGQKQHASGSMSPYNEVECLAGFEIYDNLKEKINVAKCLMHVLGKESNLARCAIGRLSSMMQ</sequence>
<keyword evidence="2" id="KW-0347">Helicase</keyword>
<dbReference type="SUPFAM" id="SSF52540">
    <property type="entry name" value="P-loop containing nucleoside triphosphate hydrolases"/>
    <property type="match status" value="1"/>
</dbReference>
<dbReference type="STRING" id="35608.A0A2U1KAZ4"/>
<dbReference type="GO" id="GO:0004386">
    <property type="term" value="F:helicase activity"/>
    <property type="evidence" value="ECO:0007669"/>
    <property type="project" value="UniProtKB-KW"/>
</dbReference>
<accession>A0A2U1KAZ4</accession>
<proteinExistence type="predicted"/>
<evidence type="ECO:0000313" key="3">
    <source>
        <dbReference type="Proteomes" id="UP000245207"/>
    </source>
</evidence>
<protein>
    <submittedName>
        <fullName evidence="2">Putative ATP-dependent helicase C29A10.10c</fullName>
    </submittedName>
</protein>
<gene>
    <name evidence="2" type="ORF">CTI12_AA623940</name>
</gene>
<dbReference type="Proteomes" id="UP000245207">
    <property type="component" value="Unassembled WGS sequence"/>
</dbReference>
<dbReference type="InterPro" id="IPR027417">
    <property type="entry name" value="P-loop_NTPase"/>
</dbReference>
<dbReference type="Gene3D" id="3.40.50.300">
    <property type="entry name" value="P-loop containing nucleotide triphosphate hydrolases"/>
    <property type="match status" value="1"/>
</dbReference>
<name>A0A2U1KAZ4_ARTAN</name>
<evidence type="ECO:0000259" key="1">
    <source>
        <dbReference type="Pfam" id="PF13086"/>
    </source>
</evidence>
<evidence type="ECO:0000313" key="2">
    <source>
        <dbReference type="EMBL" id="PWA33929.1"/>
    </source>
</evidence>
<keyword evidence="2" id="KW-0067">ATP-binding</keyword>
<comment type="caution">
    <text evidence="2">The sequence shown here is derived from an EMBL/GenBank/DDBJ whole genome shotgun (WGS) entry which is preliminary data.</text>
</comment>
<feature type="domain" description="DNA2/NAM7 helicase helicase" evidence="1">
    <location>
        <begin position="33"/>
        <end position="78"/>
    </location>
</feature>
<keyword evidence="2" id="KW-0378">Hydrolase</keyword>
<keyword evidence="3" id="KW-1185">Reference proteome</keyword>
<dbReference type="AlphaFoldDB" id="A0A2U1KAZ4"/>
<dbReference type="InterPro" id="IPR041677">
    <property type="entry name" value="DNA2/NAM7_AAA_11"/>
</dbReference>
<reference evidence="2 3" key="1">
    <citation type="journal article" date="2018" name="Mol. Plant">
        <title>The genome of Artemisia annua provides insight into the evolution of Asteraceae family and artemisinin biosynthesis.</title>
        <authorList>
            <person name="Shen Q."/>
            <person name="Zhang L."/>
            <person name="Liao Z."/>
            <person name="Wang S."/>
            <person name="Yan T."/>
            <person name="Shi P."/>
            <person name="Liu M."/>
            <person name="Fu X."/>
            <person name="Pan Q."/>
            <person name="Wang Y."/>
            <person name="Lv Z."/>
            <person name="Lu X."/>
            <person name="Zhang F."/>
            <person name="Jiang W."/>
            <person name="Ma Y."/>
            <person name="Chen M."/>
            <person name="Hao X."/>
            <person name="Li L."/>
            <person name="Tang Y."/>
            <person name="Lv G."/>
            <person name="Zhou Y."/>
            <person name="Sun X."/>
            <person name="Brodelius P.E."/>
            <person name="Rose J.K.C."/>
            <person name="Tang K."/>
        </authorList>
    </citation>
    <scope>NUCLEOTIDE SEQUENCE [LARGE SCALE GENOMIC DNA]</scope>
    <source>
        <strain evidence="3">cv. Huhao1</strain>
        <tissue evidence="2">Leaf</tissue>
    </source>
</reference>
<organism evidence="2 3">
    <name type="scientific">Artemisia annua</name>
    <name type="common">Sweet wormwood</name>
    <dbReference type="NCBI Taxonomy" id="35608"/>
    <lineage>
        <taxon>Eukaryota</taxon>
        <taxon>Viridiplantae</taxon>
        <taxon>Streptophyta</taxon>
        <taxon>Embryophyta</taxon>
        <taxon>Tracheophyta</taxon>
        <taxon>Spermatophyta</taxon>
        <taxon>Magnoliopsida</taxon>
        <taxon>eudicotyledons</taxon>
        <taxon>Gunneridae</taxon>
        <taxon>Pentapetalae</taxon>
        <taxon>asterids</taxon>
        <taxon>campanulids</taxon>
        <taxon>Asterales</taxon>
        <taxon>Asteraceae</taxon>
        <taxon>Asteroideae</taxon>
        <taxon>Anthemideae</taxon>
        <taxon>Artemisiinae</taxon>
        <taxon>Artemisia</taxon>
    </lineage>
</organism>